<name>A0A6C0E630_9ZZZZ</name>
<dbReference type="PANTHER" id="PTHR12400:SF21">
    <property type="entry name" value="KINASE"/>
    <property type="match status" value="1"/>
</dbReference>
<keyword evidence="1" id="KW-0808">Transferase</keyword>
<reference evidence="3" key="1">
    <citation type="journal article" date="2020" name="Nature">
        <title>Giant virus diversity and host interactions through global metagenomics.</title>
        <authorList>
            <person name="Schulz F."/>
            <person name="Roux S."/>
            <person name="Paez-Espino D."/>
            <person name="Jungbluth S."/>
            <person name="Walsh D.A."/>
            <person name="Denef V.J."/>
            <person name="McMahon K.D."/>
            <person name="Konstantinidis K.T."/>
            <person name="Eloe-Fadrosh E.A."/>
            <person name="Kyrpides N.C."/>
            <person name="Woyke T."/>
        </authorList>
    </citation>
    <scope>NUCLEOTIDE SEQUENCE</scope>
    <source>
        <strain evidence="3">GVMAG-M-3300023179-150</strain>
    </source>
</reference>
<dbReference type="InterPro" id="IPR038286">
    <property type="entry name" value="IPK_sf"/>
</dbReference>
<accession>A0A6C0E630</accession>
<dbReference type="EMBL" id="MN739746">
    <property type="protein sequence ID" value="QHT24524.1"/>
    <property type="molecule type" value="Genomic_DNA"/>
</dbReference>
<evidence type="ECO:0000313" key="3">
    <source>
        <dbReference type="EMBL" id="QHT24524.1"/>
    </source>
</evidence>
<dbReference type="InterPro" id="IPR005522">
    <property type="entry name" value="IPK"/>
</dbReference>
<dbReference type="AlphaFoldDB" id="A0A6C0E630"/>
<dbReference type="Gene3D" id="3.30.470.160">
    <property type="entry name" value="Inositol polyphosphate kinase"/>
    <property type="match status" value="1"/>
</dbReference>
<protein>
    <recommendedName>
        <fullName evidence="4">Kinase</fullName>
    </recommendedName>
</protein>
<dbReference type="GO" id="GO:0005737">
    <property type="term" value="C:cytoplasm"/>
    <property type="evidence" value="ECO:0007669"/>
    <property type="project" value="TreeGrafter"/>
</dbReference>
<evidence type="ECO:0008006" key="4">
    <source>
        <dbReference type="Google" id="ProtNLM"/>
    </source>
</evidence>
<dbReference type="PANTHER" id="PTHR12400">
    <property type="entry name" value="INOSITOL POLYPHOSPHATE KINASE"/>
    <property type="match status" value="1"/>
</dbReference>
<dbReference type="GO" id="GO:0032958">
    <property type="term" value="P:inositol phosphate biosynthetic process"/>
    <property type="evidence" value="ECO:0007669"/>
    <property type="project" value="InterPro"/>
</dbReference>
<keyword evidence="2" id="KW-0418">Kinase</keyword>
<proteinExistence type="predicted"/>
<dbReference type="GO" id="GO:0016301">
    <property type="term" value="F:kinase activity"/>
    <property type="evidence" value="ECO:0007669"/>
    <property type="project" value="UniProtKB-KW"/>
</dbReference>
<organism evidence="3">
    <name type="scientific">viral metagenome</name>
    <dbReference type="NCBI Taxonomy" id="1070528"/>
    <lineage>
        <taxon>unclassified sequences</taxon>
        <taxon>metagenomes</taxon>
        <taxon>organismal metagenomes</taxon>
    </lineage>
</organism>
<evidence type="ECO:0000256" key="1">
    <source>
        <dbReference type="ARBA" id="ARBA00022679"/>
    </source>
</evidence>
<dbReference type="Pfam" id="PF03770">
    <property type="entry name" value="IPK"/>
    <property type="match status" value="1"/>
</dbReference>
<sequence length="321" mass="37397">MSDLKDCSFDKVNKCQGKNSGGHAGTIRSVPGGLCAKLTKNEGGNEVKFYQKHQENGFKDLNNFIPKFGGFCIDPETDKKYISVENIKDGFDEPWEMDVKIGLRSASRNELRGRMGNFRGALKKQVHILMDNYFSTSGEYGFRVENFSRDKEYQKLESKKMLPGHIFKIYFQYDTTGKILKNFIKKIEEFYKIIMKDGFDNYFLIASSLLFVYDKNNAVNKNYNVSIKMIDFDHSTIADISKLSHSNKHFLRVNEYRYGALTLMKELKYYLIDRNPDKSLFGRSMLSKSYKSVKNTKRKNRDDVIKAIKKHRNSFTTKKRY</sequence>
<dbReference type="GO" id="GO:0005634">
    <property type="term" value="C:nucleus"/>
    <property type="evidence" value="ECO:0007669"/>
    <property type="project" value="TreeGrafter"/>
</dbReference>
<evidence type="ECO:0000256" key="2">
    <source>
        <dbReference type="ARBA" id="ARBA00022777"/>
    </source>
</evidence>
<dbReference type="SUPFAM" id="SSF56104">
    <property type="entry name" value="SAICAR synthase-like"/>
    <property type="match status" value="1"/>
</dbReference>